<evidence type="ECO:0000256" key="4">
    <source>
        <dbReference type="ARBA" id="ARBA00035682"/>
    </source>
</evidence>
<evidence type="ECO:0000256" key="5">
    <source>
        <dbReference type="SAM" id="MobiDB-lite"/>
    </source>
</evidence>
<evidence type="ECO:0000256" key="2">
    <source>
        <dbReference type="ARBA" id="ARBA00023128"/>
    </source>
</evidence>
<feature type="region of interest" description="Disordered" evidence="5">
    <location>
        <begin position="38"/>
        <end position="75"/>
    </location>
</feature>
<evidence type="ECO:0000313" key="9">
    <source>
        <dbReference type="Proteomes" id="UP001179952"/>
    </source>
</evidence>
<evidence type="ECO:0000256" key="6">
    <source>
        <dbReference type="SAM" id="SignalP"/>
    </source>
</evidence>
<dbReference type="InterPro" id="IPR013177">
    <property type="entry name" value="Ribosomal_mS38_C"/>
</dbReference>
<organism evidence="8 9">
    <name type="scientific">Acorus gramineus</name>
    <name type="common">Dwarf sweet flag</name>
    <dbReference type="NCBI Taxonomy" id="55184"/>
    <lineage>
        <taxon>Eukaryota</taxon>
        <taxon>Viridiplantae</taxon>
        <taxon>Streptophyta</taxon>
        <taxon>Embryophyta</taxon>
        <taxon>Tracheophyta</taxon>
        <taxon>Spermatophyta</taxon>
        <taxon>Magnoliopsida</taxon>
        <taxon>Liliopsida</taxon>
        <taxon>Acoraceae</taxon>
        <taxon>Acorus</taxon>
    </lineage>
</organism>
<feature type="domain" description="Ribosomal protein mS38 C-terminal" evidence="7">
    <location>
        <begin position="117"/>
        <end position="144"/>
    </location>
</feature>
<reference evidence="8" key="2">
    <citation type="submission" date="2023-06" db="EMBL/GenBank/DDBJ databases">
        <authorList>
            <person name="Ma L."/>
            <person name="Liu K.-W."/>
            <person name="Li Z."/>
            <person name="Hsiao Y.-Y."/>
            <person name="Qi Y."/>
            <person name="Fu T."/>
            <person name="Tang G."/>
            <person name="Zhang D."/>
            <person name="Sun W.-H."/>
            <person name="Liu D.-K."/>
            <person name="Li Y."/>
            <person name="Chen G.-Z."/>
            <person name="Liu X.-D."/>
            <person name="Liao X.-Y."/>
            <person name="Jiang Y.-T."/>
            <person name="Yu X."/>
            <person name="Hao Y."/>
            <person name="Huang J."/>
            <person name="Zhao X.-W."/>
            <person name="Ke S."/>
            <person name="Chen Y.-Y."/>
            <person name="Wu W.-L."/>
            <person name="Hsu J.-L."/>
            <person name="Lin Y.-F."/>
            <person name="Huang M.-D."/>
            <person name="Li C.-Y."/>
            <person name="Huang L."/>
            <person name="Wang Z.-W."/>
            <person name="Zhao X."/>
            <person name="Zhong W.-Y."/>
            <person name="Peng D.-H."/>
            <person name="Ahmad S."/>
            <person name="Lan S."/>
            <person name="Zhang J.-S."/>
            <person name="Tsai W.-C."/>
            <person name="Van De Peer Y."/>
            <person name="Liu Z.-J."/>
        </authorList>
    </citation>
    <scope>NUCLEOTIDE SEQUENCE</scope>
    <source>
        <strain evidence="8">SCP</strain>
        <tissue evidence="8">Leaves</tissue>
    </source>
</reference>
<keyword evidence="2" id="KW-0496">Mitochondrion</keyword>
<feature type="signal peptide" evidence="6">
    <location>
        <begin position="1"/>
        <end position="20"/>
    </location>
</feature>
<gene>
    <name evidence="8" type="ORF">QJS04_geneDACA021695</name>
</gene>
<dbReference type="Proteomes" id="UP001179952">
    <property type="component" value="Unassembled WGS sequence"/>
</dbReference>
<accession>A0AAV9A243</accession>
<comment type="subcellular location">
    <subcellularLocation>
        <location evidence="1">Mitochondrion</location>
    </subcellularLocation>
</comment>
<keyword evidence="9" id="KW-1185">Reference proteome</keyword>
<reference evidence="8" key="1">
    <citation type="journal article" date="2023" name="Nat. Commun.">
        <title>Diploid and tetraploid genomes of Acorus and the evolution of monocots.</title>
        <authorList>
            <person name="Ma L."/>
            <person name="Liu K.W."/>
            <person name="Li Z."/>
            <person name="Hsiao Y.Y."/>
            <person name="Qi Y."/>
            <person name="Fu T."/>
            <person name="Tang G.D."/>
            <person name="Zhang D."/>
            <person name="Sun W.H."/>
            <person name="Liu D.K."/>
            <person name="Li Y."/>
            <person name="Chen G.Z."/>
            <person name="Liu X.D."/>
            <person name="Liao X.Y."/>
            <person name="Jiang Y.T."/>
            <person name="Yu X."/>
            <person name="Hao Y."/>
            <person name="Huang J."/>
            <person name="Zhao X.W."/>
            <person name="Ke S."/>
            <person name="Chen Y.Y."/>
            <person name="Wu W.L."/>
            <person name="Hsu J.L."/>
            <person name="Lin Y.F."/>
            <person name="Huang M.D."/>
            <person name="Li C.Y."/>
            <person name="Huang L."/>
            <person name="Wang Z.W."/>
            <person name="Zhao X."/>
            <person name="Zhong W.Y."/>
            <person name="Peng D.H."/>
            <person name="Ahmad S."/>
            <person name="Lan S."/>
            <person name="Zhang J.S."/>
            <person name="Tsai W.C."/>
            <person name="Van de Peer Y."/>
            <person name="Liu Z.J."/>
        </authorList>
    </citation>
    <scope>NUCLEOTIDE SEQUENCE</scope>
    <source>
        <strain evidence="8">SCP</strain>
    </source>
</reference>
<proteinExistence type="inferred from homology"/>
<dbReference type="SMART" id="SM01155">
    <property type="entry name" value="DUF1713"/>
    <property type="match status" value="1"/>
</dbReference>
<dbReference type="PANTHER" id="PTHR32035">
    <property type="entry name" value="AURORA KINASE A-INTERACTING PROTEIN"/>
    <property type="match status" value="1"/>
</dbReference>
<dbReference type="EMBL" id="JAUJYN010000024">
    <property type="protein sequence ID" value="KAK1258159.1"/>
    <property type="molecule type" value="Genomic_DNA"/>
</dbReference>
<keyword evidence="6" id="KW-0732">Signal</keyword>
<dbReference type="GO" id="GO:0005739">
    <property type="term" value="C:mitochondrion"/>
    <property type="evidence" value="ECO:0007669"/>
    <property type="project" value="UniProtKB-SubCell"/>
</dbReference>
<name>A0AAV9A243_ACOGR</name>
<evidence type="ECO:0000259" key="7">
    <source>
        <dbReference type="SMART" id="SM01155"/>
    </source>
</evidence>
<feature type="chain" id="PRO_5043317107" description="Small ribosomal subunit protein mS38" evidence="6">
    <location>
        <begin position="21"/>
        <end position="145"/>
    </location>
</feature>
<protein>
    <recommendedName>
        <fullName evidence="4">Small ribosomal subunit protein mS38</fullName>
    </recommendedName>
</protein>
<sequence>MKIKPLLTLFLSSSLSLTLSNPSMAAILRRILRKTPPSLKPIRPLSTLHTPNPPSQHLPLQTPAKSPTNDERIPAVHPPLLYPSFPFGCFLDPIRPTSSDDGGGVTGDEDDVDRTVWADSVKKKRKKKMNKHKYKKLRKRLRRQT</sequence>
<evidence type="ECO:0000256" key="1">
    <source>
        <dbReference type="ARBA" id="ARBA00004173"/>
    </source>
</evidence>
<dbReference type="PANTHER" id="PTHR32035:SF3">
    <property type="entry name" value="SMALL RIBOSOMAL SUBUNIT PROTEIN MS38"/>
    <property type="match status" value="1"/>
</dbReference>
<comment type="similarity">
    <text evidence="3">Belongs to the mitochondrion-specific ribosomal protein mS38 family.</text>
</comment>
<comment type="caution">
    <text evidence="8">The sequence shown here is derived from an EMBL/GenBank/DDBJ whole genome shotgun (WGS) entry which is preliminary data.</text>
</comment>
<dbReference type="Pfam" id="PF08213">
    <property type="entry name" value="COX24_C"/>
    <property type="match status" value="1"/>
</dbReference>
<feature type="compositionally biased region" description="Basic residues" evidence="5">
    <location>
        <begin position="122"/>
        <end position="145"/>
    </location>
</feature>
<evidence type="ECO:0000256" key="3">
    <source>
        <dbReference type="ARBA" id="ARBA00035647"/>
    </source>
</evidence>
<feature type="region of interest" description="Disordered" evidence="5">
    <location>
        <begin position="96"/>
        <end position="145"/>
    </location>
</feature>
<evidence type="ECO:0000313" key="8">
    <source>
        <dbReference type="EMBL" id="KAK1258159.1"/>
    </source>
</evidence>
<dbReference type="AlphaFoldDB" id="A0AAV9A243"/>